<name>R7ULG1_CAPTE</name>
<gene>
    <name evidence="2" type="ORF">CAPTEDRAFT_186059</name>
</gene>
<evidence type="ECO:0000256" key="1">
    <source>
        <dbReference type="SAM" id="Phobius"/>
    </source>
</evidence>
<sequence length="158" mass="17975">MWISQGAAKLQRFEVRDSDLVLLHSLYFLTYSFWKSYIPLGITILVKWLLFDAREKASGRMQEWSLTSILQLSQLEEETVDQVLTSIESSSPAHPPKLSFVQMVGGHTHADGNSKRSVKRKTSVHQSKTEINFFSTNELCADLTFVSGLCMFSRTIKL</sequence>
<keyword evidence="1" id="KW-1133">Transmembrane helix</keyword>
<dbReference type="EMBL" id="AMQN01008086">
    <property type="status" value="NOT_ANNOTATED_CDS"/>
    <property type="molecule type" value="Genomic_DNA"/>
</dbReference>
<reference evidence="2 4" key="2">
    <citation type="journal article" date="2013" name="Nature">
        <title>Insights into bilaterian evolution from three spiralian genomes.</title>
        <authorList>
            <person name="Simakov O."/>
            <person name="Marletaz F."/>
            <person name="Cho S.J."/>
            <person name="Edsinger-Gonzales E."/>
            <person name="Havlak P."/>
            <person name="Hellsten U."/>
            <person name="Kuo D.H."/>
            <person name="Larsson T."/>
            <person name="Lv J."/>
            <person name="Arendt D."/>
            <person name="Savage R."/>
            <person name="Osoegawa K."/>
            <person name="de Jong P."/>
            <person name="Grimwood J."/>
            <person name="Chapman J.A."/>
            <person name="Shapiro H."/>
            <person name="Aerts A."/>
            <person name="Otillar R.P."/>
            <person name="Terry A.Y."/>
            <person name="Boore J.L."/>
            <person name="Grigoriev I.V."/>
            <person name="Lindberg D.R."/>
            <person name="Seaver E.C."/>
            <person name="Weisblat D.A."/>
            <person name="Putnam N.H."/>
            <person name="Rokhsar D.S."/>
        </authorList>
    </citation>
    <scope>NUCLEOTIDE SEQUENCE</scope>
    <source>
        <strain evidence="2 4">I ESC-2004</strain>
    </source>
</reference>
<organism evidence="2">
    <name type="scientific">Capitella teleta</name>
    <name type="common">Polychaete worm</name>
    <dbReference type="NCBI Taxonomy" id="283909"/>
    <lineage>
        <taxon>Eukaryota</taxon>
        <taxon>Metazoa</taxon>
        <taxon>Spiralia</taxon>
        <taxon>Lophotrochozoa</taxon>
        <taxon>Annelida</taxon>
        <taxon>Polychaeta</taxon>
        <taxon>Sedentaria</taxon>
        <taxon>Scolecida</taxon>
        <taxon>Capitellidae</taxon>
        <taxon>Capitella</taxon>
    </lineage>
</organism>
<evidence type="ECO:0000313" key="2">
    <source>
        <dbReference type="EMBL" id="ELU04772.1"/>
    </source>
</evidence>
<evidence type="ECO:0000313" key="4">
    <source>
        <dbReference type="Proteomes" id="UP000014760"/>
    </source>
</evidence>
<feature type="transmembrane region" description="Helical" evidence="1">
    <location>
        <begin position="26"/>
        <end position="51"/>
    </location>
</feature>
<protein>
    <submittedName>
        <fullName evidence="2 3">Uncharacterized protein</fullName>
    </submittedName>
</protein>
<dbReference type="HOGENOM" id="CLU_1671005_0_0_1"/>
<keyword evidence="4" id="KW-1185">Reference proteome</keyword>
<reference evidence="4" key="1">
    <citation type="submission" date="2012-12" db="EMBL/GenBank/DDBJ databases">
        <authorList>
            <person name="Hellsten U."/>
            <person name="Grimwood J."/>
            <person name="Chapman J.A."/>
            <person name="Shapiro H."/>
            <person name="Aerts A."/>
            <person name="Otillar R.P."/>
            <person name="Terry A.Y."/>
            <person name="Boore J.L."/>
            <person name="Simakov O."/>
            <person name="Marletaz F."/>
            <person name="Cho S.-J."/>
            <person name="Edsinger-Gonzales E."/>
            <person name="Havlak P."/>
            <person name="Kuo D.-H."/>
            <person name="Larsson T."/>
            <person name="Lv J."/>
            <person name="Arendt D."/>
            <person name="Savage R."/>
            <person name="Osoegawa K."/>
            <person name="de Jong P."/>
            <person name="Lindberg D.R."/>
            <person name="Seaver E.C."/>
            <person name="Weisblat D.A."/>
            <person name="Putnam N.H."/>
            <person name="Grigoriev I.V."/>
            <person name="Rokhsar D.S."/>
        </authorList>
    </citation>
    <scope>NUCLEOTIDE SEQUENCE</scope>
    <source>
        <strain evidence="4">I ESC-2004</strain>
    </source>
</reference>
<dbReference type="AlphaFoldDB" id="R7ULG1"/>
<accession>R7ULG1</accession>
<dbReference type="EMBL" id="KB302153">
    <property type="protein sequence ID" value="ELU04772.1"/>
    <property type="molecule type" value="Genomic_DNA"/>
</dbReference>
<keyword evidence="1" id="KW-0472">Membrane</keyword>
<keyword evidence="1" id="KW-0812">Transmembrane</keyword>
<proteinExistence type="predicted"/>
<reference evidence="3" key="3">
    <citation type="submission" date="2015-06" db="UniProtKB">
        <authorList>
            <consortium name="EnsemblMetazoa"/>
        </authorList>
    </citation>
    <scope>IDENTIFICATION</scope>
</reference>
<dbReference type="Proteomes" id="UP000014760">
    <property type="component" value="Unassembled WGS sequence"/>
</dbReference>
<evidence type="ECO:0000313" key="3">
    <source>
        <dbReference type="EnsemblMetazoa" id="CapteP186059"/>
    </source>
</evidence>
<dbReference type="EnsemblMetazoa" id="CapteT186059">
    <property type="protein sequence ID" value="CapteP186059"/>
    <property type="gene ID" value="CapteG186059"/>
</dbReference>